<accession>A0A943A4B3</accession>
<dbReference type="EMBL" id="JAGZMU010000008">
    <property type="protein sequence ID" value="MBS4894012.1"/>
    <property type="molecule type" value="Genomic_DNA"/>
</dbReference>
<evidence type="ECO:0000313" key="2">
    <source>
        <dbReference type="Proteomes" id="UP000778864"/>
    </source>
</evidence>
<organism evidence="1 2">
    <name type="scientific">Veillonella parvula</name>
    <name type="common">Staphylococcus parvulus</name>
    <dbReference type="NCBI Taxonomy" id="29466"/>
    <lineage>
        <taxon>Bacteria</taxon>
        <taxon>Bacillati</taxon>
        <taxon>Bacillota</taxon>
        <taxon>Negativicutes</taxon>
        <taxon>Veillonellales</taxon>
        <taxon>Veillonellaceae</taxon>
        <taxon>Veillonella</taxon>
    </lineage>
</organism>
<evidence type="ECO:0000313" key="1">
    <source>
        <dbReference type="EMBL" id="MBS4894012.1"/>
    </source>
</evidence>
<dbReference type="Proteomes" id="UP000778864">
    <property type="component" value="Unassembled WGS sequence"/>
</dbReference>
<sequence length="108" mass="12710">MYKVGDEIIDMKKIVEAVEKIKSIPPIVTEIEMYQEGYIVLKNNCKNYIPPSYYNSLYGVKIVVKNNIENVKRNECKVIFSDGSAKVLTVFKINQEPYYVRDFYYKYS</sequence>
<protein>
    <submittedName>
        <fullName evidence="1">Uncharacterized protein</fullName>
    </submittedName>
</protein>
<comment type="caution">
    <text evidence="1">The sequence shown here is derived from an EMBL/GenBank/DDBJ whole genome shotgun (WGS) entry which is preliminary data.</text>
</comment>
<name>A0A943A4B3_VEIPA</name>
<reference evidence="1" key="1">
    <citation type="submission" date="2021-02" db="EMBL/GenBank/DDBJ databases">
        <title>Infant gut strain persistence is associated with maternal origin, phylogeny, and functional potential including surface adhesion and iron acquisition.</title>
        <authorList>
            <person name="Lou Y.C."/>
        </authorList>
    </citation>
    <scope>NUCLEOTIDE SEQUENCE</scope>
    <source>
        <strain evidence="1">L3_108_031G1_dasL3_108_031G1_concoct_20</strain>
    </source>
</reference>
<gene>
    <name evidence="1" type="ORF">KHZ90_09615</name>
</gene>
<dbReference type="AlphaFoldDB" id="A0A943A4B3"/>
<proteinExistence type="predicted"/>
<dbReference type="RefSeq" id="WP_278468441.1">
    <property type="nucleotide sequence ID" value="NZ_JAGZMU010000008.1"/>
</dbReference>